<keyword evidence="3 6" id="KW-0812">Transmembrane</keyword>
<feature type="transmembrane region" description="Helical" evidence="6">
    <location>
        <begin position="141"/>
        <end position="165"/>
    </location>
</feature>
<comment type="similarity">
    <text evidence="6">Belongs to the binding-protein-dependent transport system permease family.</text>
</comment>
<evidence type="ECO:0000256" key="4">
    <source>
        <dbReference type="ARBA" id="ARBA00022989"/>
    </source>
</evidence>
<dbReference type="PROSITE" id="PS50928">
    <property type="entry name" value="ABC_TM1"/>
    <property type="match status" value="1"/>
</dbReference>
<feature type="transmembrane region" description="Helical" evidence="6">
    <location>
        <begin position="20"/>
        <end position="44"/>
    </location>
</feature>
<evidence type="ECO:0000313" key="8">
    <source>
        <dbReference type="EMBL" id="SEM83700.1"/>
    </source>
</evidence>
<gene>
    <name evidence="8" type="ORF">SAMN05216431_11028</name>
</gene>
<dbReference type="SUPFAM" id="SSF161098">
    <property type="entry name" value="MetI-like"/>
    <property type="match status" value="1"/>
</dbReference>
<sequence length="209" mass="22494">MLKYLNENSADLTTYCLQQLQLVLTALGLALILAVVIIMLFMSFKKLMRGLVYFFSALYAVPSYAFFAILIPLTGLGVKTAVIVLTLYSEYILLRTFLTGLAEIDPGLLEAAAALGMTKKQIFFKVQLPLVIPSIFSGLKVALASVMGSATIAATISAGGLGQVLFLGLQTQDLTTILVGTLLTMVLTLMIMAVMQGLEYLLSKKAGIR</sequence>
<feature type="transmembrane region" description="Helical" evidence="6">
    <location>
        <begin position="177"/>
        <end position="202"/>
    </location>
</feature>
<dbReference type="EMBL" id="FOCC01000010">
    <property type="protein sequence ID" value="SEM83700.1"/>
    <property type="molecule type" value="Genomic_DNA"/>
</dbReference>
<evidence type="ECO:0000256" key="1">
    <source>
        <dbReference type="ARBA" id="ARBA00004141"/>
    </source>
</evidence>
<comment type="caution">
    <text evidence="8">The sequence shown here is derived from an EMBL/GenBank/DDBJ whole genome shotgun (WGS) entry which is preliminary data.</text>
</comment>
<name>A0ABY1ACQ3_9LACO</name>
<dbReference type="PANTHER" id="PTHR30177">
    <property type="entry name" value="GLYCINE BETAINE/L-PROLINE TRANSPORT SYSTEM PERMEASE PROTEIN PROW"/>
    <property type="match status" value="1"/>
</dbReference>
<dbReference type="PANTHER" id="PTHR30177:SF4">
    <property type="entry name" value="OSMOPROTECTANT IMPORT PERMEASE PROTEIN OSMW"/>
    <property type="match status" value="1"/>
</dbReference>
<evidence type="ECO:0000259" key="7">
    <source>
        <dbReference type="PROSITE" id="PS50928"/>
    </source>
</evidence>
<dbReference type="Pfam" id="PF00528">
    <property type="entry name" value="BPD_transp_1"/>
    <property type="match status" value="1"/>
</dbReference>
<evidence type="ECO:0000256" key="2">
    <source>
        <dbReference type="ARBA" id="ARBA00022448"/>
    </source>
</evidence>
<dbReference type="Gene3D" id="1.10.3720.10">
    <property type="entry name" value="MetI-like"/>
    <property type="match status" value="1"/>
</dbReference>
<dbReference type="CDD" id="cd06261">
    <property type="entry name" value="TM_PBP2"/>
    <property type="match status" value="1"/>
</dbReference>
<comment type="subcellular location">
    <subcellularLocation>
        <location evidence="6">Cell membrane</location>
        <topology evidence="6">Multi-pass membrane protein</topology>
    </subcellularLocation>
    <subcellularLocation>
        <location evidence="1">Membrane</location>
        <topology evidence="1">Multi-pass membrane protein</topology>
    </subcellularLocation>
</comment>
<reference evidence="8 9" key="1">
    <citation type="submission" date="2016-10" db="EMBL/GenBank/DDBJ databases">
        <authorList>
            <person name="Varghese N."/>
            <person name="Submissions S."/>
        </authorList>
    </citation>
    <scope>NUCLEOTIDE SEQUENCE [LARGE SCALE GENOMIC DNA]</scope>
    <source>
        <strain evidence="8 9">WC1T17</strain>
    </source>
</reference>
<dbReference type="InterPro" id="IPR035906">
    <property type="entry name" value="MetI-like_sf"/>
</dbReference>
<evidence type="ECO:0000313" key="9">
    <source>
        <dbReference type="Proteomes" id="UP000182089"/>
    </source>
</evidence>
<accession>A0ABY1ACQ3</accession>
<feature type="domain" description="ABC transmembrane type-1" evidence="7">
    <location>
        <begin position="16"/>
        <end position="195"/>
    </location>
</feature>
<dbReference type="Proteomes" id="UP000182089">
    <property type="component" value="Unassembled WGS sequence"/>
</dbReference>
<evidence type="ECO:0000256" key="5">
    <source>
        <dbReference type="ARBA" id="ARBA00023136"/>
    </source>
</evidence>
<evidence type="ECO:0000256" key="3">
    <source>
        <dbReference type="ARBA" id="ARBA00022692"/>
    </source>
</evidence>
<dbReference type="InterPro" id="IPR051204">
    <property type="entry name" value="ABC_transp_perm/SBD"/>
</dbReference>
<keyword evidence="2 6" id="KW-0813">Transport</keyword>
<keyword evidence="5 6" id="KW-0472">Membrane</keyword>
<proteinExistence type="inferred from homology"/>
<keyword evidence="4 6" id="KW-1133">Transmembrane helix</keyword>
<protein>
    <submittedName>
        <fullName evidence="8">Osmoprotectant transport system permease protein</fullName>
    </submittedName>
</protein>
<organism evidence="8 9">
    <name type="scientific">Ligilactobacillus ruminis</name>
    <dbReference type="NCBI Taxonomy" id="1623"/>
    <lineage>
        <taxon>Bacteria</taxon>
        <taxon>Bacillati</taxon>
        <taxon>Bacillota</taxon>
        <taxon>Bacilli</taxon>
        <taxon>Lactobacillales</taxon>
        <taxon>Lactobacillaceae</taxon>
        <taxon>Ligilactobacillus</taxon>
    </lineage>
</organism>
<evidence type="ECO:0000256" key="6">
    <source>
        <dbReference type="RuleBase" id="RU363032"/>
    </source>
</evidence>
<feature type="transmembrane region" description="Helical" evidence="6">
    <location>
        <begin position="51"/>
        <end position="70"/>
    </location>
</feature>
<dbReference type="InterPro" id="IPR000515">
    <property type="entry name" value="MetI-like"/>
</dbReference>